<evidence type="ECO:0000313" key="4">
    <source>
        <dbReference type="Proteomes" id="UP000002429"/>
    </source>
</evidence>
<reference evidence="4" key="1">
    <citation type="journal article" date="2010" name="PLoS ONE">
        <title>The complete genome sequence of Cupriavidus metallidurans strain CH34, a master survivalist in harsh and anthropogenic environments.</title>
        <authorList>
            <person name="Janssen P.J."/>
            <person name="Van Houdt R."/>
            <person name="Moors H."/>
            <person name="Monsieurs P."/>
            <person name="Morin N."/>
            <person name="Michaux A."/>
            <person name="Benotmane M.A."/>
            <person name="Leys N."/>
            <person name="Vallaeys T."/>
            <person name="Lapidus A."/>
            <person name="Monchy S."/>
            <person name="Medigue C."/>
            <person name="Taghavi S."/>
            <person name="McCorkle S."/>
            <person name="Dunn J."/>
            <person name="van der Lelie D."/>
            <person name="Mergeay M."/>
        </authorList>
    </citation>
    <scope>NUCLEOTIDE SEQUENCE [LARGE SCALE GENOMIC DNA]</scope>
    <source>
        <strain evidence="4">ATCC 43123 / DSM 2839 / NBRC 102507 / CH34</strain>
    </source>
</reference>
<gene>
    <name evidence="3" type="ordered locus">Rmet_2159</name>
</gene>
<dbReference type="HOGENOM" id="CLU_1377163_0_0_4"/>
<evidence type="ECO:0000259" key="2">
    <source>
        <dbReference type="PROSITE" id="PS50943"/>
    </source>
</evidence>
<feature type="compositionally biased region" description="Basic residues" evidence="1">
    <location>
        <begin position="163"/>
        <end position="177"/>
    </location>
</feature>
<dbReference type="SUPFAM" id="SSF47413">
    <property type="entry name" value="lambda repressor-like DNA-binding domains"/>
    <property type="match status" value="1"/>
</dbReference>
<dbReference type="KEGG" id="rme:Rmet_2159"/>
<feature type="domain" description="HTH cro/C1-type" evidence="2">
    <location>
        <begin position="93"/>
        <end position="145"/>
    </location>
</feature>
<dbReference type="EMBL" id="CP000352">
    <property type="protein sequence ID" value="ABF09038.1"/>
    <property type="molecule type" value="Genomic_DNA"/>
</dbReference>
<organism evidence="3 4">
    <name type="scientific">Cupriavidus metallidurans (strain ATCC 43123 / DSM 2839 / NBRC 102507 / CH34)</name>
    <name type="common">Ralstonia metallidurans</name>
    <dbReference type="NCBI Taxonomy" id="266264"/>
    <lineage>
        <taxon>Bacteria</taxon>
        <taxon>Pseudomonadati</taxon>
        <taxon>Pseudomonadota</taxon>
        <taxon>Betaproteobacteria</taxon>
        <taxon>Burkholderiales</taxon>
        <taxon>Burkholderiaceae</taxon>
        <taxon>Cupriavidus</taxon>
    </lineage>
</organism>
<dbReference type="Pfam" id="PF01381">
    <property type="entry name" value="HTH_3"/>
    <property type="match status" value="1"/>
</dbReference>
<accession>Q1LLD8</accession>
<sequence length="198" mass="22483">MPFLGCRHLHHFAWTPASRRGWIRARTTSELRRRQLAHPDALSQGYELPRPEFARTEWSGAADLSMGRWSPVQVMTRSHLTLDEMEAEIGGYLRTYRIHRNIDQATLSMRAGISVRALRNLETGNGSSLRTLCTVLRALGREGWLDMIAPVPTINPLMLTRQAKPRQRASKPRKKKTTFKEALAAIPNVGEDDSDSRK</sequence>
<dbReference type="Proteomes" id="UP000002429">
    <property type="component" value="Chromosome"/>
</dbReference>
<protein>
    <submittedName>
        <fullName evidence="3">DNA-binding protein</fullName>
    </submittedName>
</protein>
<dbReference type="InterPro" id="IPR010982">
    <property type="entry name" value="Lambda_DNA-bd_dom_sf"/>
</dbReference>
<dbReference type="AlphaFoldDB" id="Q1LLD8"/>
<feature type="region of interest" description="Disordered" evidence="1">
    <location>
        <begin position="163"/>
        <end position="198"/>
    </location>
</feature>
<dbReference type="Gene3D" id="1.10.260.40">
    <property type="entry name" value="lambda repressor-like DNA-binding domains"/>
    <property type="match status" value="1"/>
</dbReference>
<evidence type="ECO:0000256" key="1">
    <source>
        <dbReference type="SAM" id="MobiDB-lite"/>
    </source>
</evidence>
<dbReference type="CDD" id="cd00093">
    <property type="entry name" value="HTH_XRE"/>
    <property type="match status" value="1"/>
</dbReference>
<dbReference type="SMART" id="SM00530">
    <property type="entry name" value="HTH_XRE"/>
    <property type="match status" value="1"/>
</dbReference>
<name>Q1LLD8_CUPMC</name>
<evidence type="ECO:0000313" key="3">
    <source>
        <dbReference type="EMBL" id="ABF09038.1"/>
    </source>
</evidence>
<keyword evidence="4" id="KW-1185">Reference proteome</keyword>
<dbReference type="PROSITE" id="PS50943">
    <property type="entry name" value="HTH_CROC1"/>
    <property type="match status" value="1"/>
</dbReference>
<dbReference type="eggNOG" id="COG1396">
    <property type="taxonomic scope" value="Bacteria"/>
</dbReference>
<dbReference type="STRING" id="266264.Rmet_2159"/>
<dbReference type="InterPro" id="IPR001387">
    <property type="entry name" value="Cro/C1-type_HTH"/>
</dbReference>
<proteinExistence type="predicted"/>
<keyword evidence="3" id="KW-0238">DNA-binding</keyword>
<dbReference type="GO" id="GO:0003677">
    <property type="term" value="F:DNA binding"/>
    <property type="evidence" value="ECO:0007669"/>
    <property type="project" value="UniProtKB-KW"/>
</dbReference>